<feature type="domain" description="Homeobox" evidence="7">
    <location>
        <begin position="61"/>
        <end position="115"/>
    </location>
</feature>
<feature type="region of interest" description="Disordered" evidence="6">
    <location>
        <begin position="627"/>
        <end position="649"/>
    </location>
</feature>
<dbReference type="AlphaFoldDB" id="A0A4U0Y0G3"/>
<feature type="region of interest" description="Disordered" evidence="6">
    <location>
        <begin position="278"/>
        <end position="315"/>
    </location>
</feature>
<keyword evidence="1 4" id="KW-0238">DNA-binding</keyword>
<feature type="region of interest" description="Disordered" evidence="6">
    <location>
        <begin position="1"/>
        <end position="46"/>
    </location>
</feature>
<dbReference type="InterPro" id="IPR001356">
    <property type="entry name" value="HD"/>
</dbReference>
<feature type="region of interest" description="Disordered" evidence="6">
    <location>
        <begin position="548"/>
        <end position="589"/>
    </location>
</feature>
<evidence type="ECO:0000256" key="5">
    <source>
        <dbReference type="RuleBase" id="RU000682"/>
    </source>
</evidence>
<proteinExistence type="predicted"/>
<evidence type="ECO:0000256" key="1">
    <source>
        <dbReference type="ARBA" id="ARBA00023125"/>
    </source>
</evidence>
<dbReference type="Proteomes" id="UP000309340">
    <property type="component" value="Unassembled WGS sequence"/>
</dbReference>
<dbReference type="Gene3D" id="1.10.10.60">
    <property type="entry name" value="Homeodomain-like"/>
    <property type="match status" value="1"/>
</dbReference>
<comment type="caution">
    <text evidence="8">The sequence shown here is derived from an EMBL/GenBank/DDBJ whole genome shotgun (WGS) entry which is preliminary data.</text>
</comment>
<dbReference type="InterPro" id="IPR017970">
    <property type="entry name" value="Homeobox_CS"/>
</dbReference>
<dbReference type="PROSITE" id="PS50071">
    <property type="entry name" value="HOMEOBOX_2"/>
    <property type="match status" value="1"/>
</dbReference>
<feature type="region of interest" description="Disordered" evidence="6">
    <location>
        <begin position="661"/>
        <end position="685"/>
    </location>
</feature>
<gene>
    <name evidence="8" type="ORF">B0A55_02924</name>
</gene>
<feature type="compositionally biased region" description="Polar residues" evidence="6">
    <location>
        <begin position="287"/>
        <end position="311"/>
    </location>
</feature>
<evidence type="ECO:0000256" key="6">
    <source>
        <dbReference type="SAM" id="MobiDB-lite"/>
    </source>
</evidence>
<dbReference type="OrthoDB" id="6159439at2759"/>
<feature type="region of interest" description="Disordered" evidence="6">
    <location>
        <begin position="462"/>
        <end position="488"/>
    </location>
</feature>
<organism evidence="8 9">
    <name type="scientific">Friedmanniomyces simplex</name>
    <dbReference type="NCBI Taxonomy" id="329884"/>
    <lineage>
        <taxon>Eukaryota</taxon>
        <taxon>Fungi</taxon>
        <taxon>Dikarya</taxon>
        <taxon>Ascomycota</taxon>
        <taxon>Pezizomycotina</taxon>
        <taxon>Dothideomycetes</taxon>
        <taxon>Dothideomycetidae</taxon>
        <taxon>Mycosphaerellales</taxon>
        <taxon>Teratosphaeriaceae</taxon>
        <taxon>Friedmanniomyces</taxon>
    </lineage>
</organism>
<dbReference type="PROSITE" id="PS00027">
    <property type="entry name" value="HOMEOBOX_1"/>
    <property type="match status" value="1"/>
</dbReference>
<feature type="compositionally biased region" description="Polar residues" evidence="6">
    <location>
        <begin position="675"/>
        <end position="685"/>
    </location>
</feature>
<protein>
    <recommendedName>
        <fullName evidence="7">Homeobox domain-containing protein</fullName>
    </recommendedName>
</protein>
<evidence type="ECO:0000259" key="7">
    <source>
        <dbReference type="PROSITE" id="PS50071"/>
    </source>
</evidence>
<dbReference type="EMBL" id="NAJQ01000051">
    <property type="protein sequence ID" value="TKA81463.1"/>
    <property type="molecule type" value="Genomic_DNA"/>
</dbReference>
<accession>A0A4U0Y0G3</accession>
<dbReference type="GO" id="GO:0003677">
    <property type="term" value="F:DNA binding"/>
    <property type="evidence" value="ECO:0007669"/>
    <property type="project" value="UniProtKB-UniRule"/>
</dbReference>
<sequence>MDSYVDYSGQAGFEQIGEDTGDRSSVNQSHYADQASVSSMGDAQQNYFNANGQPSMACDIKPRLTKGQHEMLEAEYLKQNKPSTSTKKGFAEALGVSLDKVNNWFQNRRAKSKQDAKKAAGAYSLFHAQQQSNQLNFSDSEVSPAYPASDYFSMMQQSASDDRATFGHEFSEAQNYPGHRQYNRLPYNAGSSAVGQPPDLGIPSQMPQDMFDSPQELNRRTLTQEQFDAFAHNAGSMGVSGGYDVFQSDFSGNQDVLNQVFPELQDGDKEEQHAYAYPSIVPPPMSSRDSTIPSSVSDQSLATFPSSSSVRDSGAMSSASSEWADSRSSSVSEVYQEDPFAHSHAVHHPAGTTSQWKPGQSVPVDVNALTEQFRQVAQARQASPQQYHTHEQPLAWPADNAYERRLSQTSSMLAQSMSHVGLHTPQPQQHAAFKSPAPPANIAARRQRPRPAALGIASMRSQSYSGAAQPGSPGQAQLCQSPGQSQSHIMTAGVPEQHFQTPSMTMLPQHQHMAPASGALGSLPLQYAHGVPMVNSQGQLELMVPPFMQQQHQQQQQQQQQQQHTHAPTPPQQQTHQTPPPPKADPFESMVGMFSTAAPTPALQVTAQVPKQPPRPSTEFFVHEYSPPAEMKRAATPRKPAEITAPKSYSFANQVPEDFLKKGKKSRGGAVAGGTTANSPASSGS</sequence>
<dbReference type="GO" id="GO:0000981">
    <property type="term" value="F:DNA-binding transcription factor activity, RNA polymerase II-specific"/>
    <property type="evidence" value="ECO:0007669"/>
    <property type="project" value="InterPro"/>
</dbReference>
<comment type="subcellular location">
    <subcellularLocation>
        <location evidence="4 5">Nucleus</location>
    </subcellularLocation>
</comment>
<name>A0A4U0Y0G3_9PEZI</name>
<dbReference type="SMART" id="SM00389">
    <property type="entry name" value="HOX"/>
    <property type="match status" value="1"/>
</dbReference>
<dbReference type="InterPro" id="IPR009057">
    <property type="entry name" value="Homeodomain-like_sf"/>
</dbReference>
<feature type="compositionally biased region" description="Low complexity" evidence="6">
    <location>
        <begin position="549"/>
        <end position="577"/>
    </location>
</feature>
<keyword evidence="3 4" id="KW-0539">Nucleus</keyword>
<evidence type="ECO:0000256" key="3">
    <source>
        <dbReference type="ARBA" id="ARBA00023242"/>
    </source>
</evidence>
<dbReference type="CDD" id="cd00086">
    <property type="entry name" value="homeodomain"/>
    <property type="match status" value="1"/>
</dbReference>
<keyword evidence="9" id="KW-1185">Reference proteome</keyword>
<evidence type="ECO:0000313" key="9">
    <source>
        <dbReference type="Proteomes" id="UP000309340"/>
    </source>
</evidence>
<evidence type="ECO:0000256" key="4">
    <source>
        <dbReference type="PROSITE-ProRule" id="PRU00108"/>
    </source>
</evidence>
<dbReference type="SUPFAM" id="SSF46689">
    <property type="entry name" value="Homeodomain-like"/>
    <property type="match status" value="1"/>
</dbReference>
<dbReference type="GO" id="GO:0005634">
    <property type="term" value="C:nucleus"/>
    <property type="evidence" value="ECO:0007669"/>
    <property type="project" value="UniProtKB-SubCell"/>
</dbReference>
<feature type="DNA-binding region" description="Homeobox" evidence="4">
    <location>
        <begin position="63"/>
        <end position="116"/>
    </location>
</feature>
<dbReference type="Pfam" id="PF00046">
    <property type="entry name" value="Homeodomain"/>
    <property type="match status" value="1"/>
</dbReference>
<dbReference type="STRING" id="329884.A0A4U0Y0G3"/>
<feature type="compositionally biased region" description="Polar residues" evidence="6">
    <location>
        <begin position="23"/>
        <end position="46"/>
    </location>
</feature>
<reference evidence="8 9" key="1">
    <citation type="submission" date="2017-03" db="EMBL/GenBank/DDBJ databases">
        <title>Genomes of endolithic fungi from Antarctica.</title>
        <authorList>
            <person name="Coleine C."/>
            <person name="Masonjones S."/>
            <person name="Stajich J.E."/>
        </authorList>
    </citation>
    <scope>NUCLEOTIDE SEQUENCE [LARGE SCALE GENOMIC DNA]</scope>
    <source>
        <strain evidence="8 9">CCFEE 5184</strain>
    </source>
</reference>
<evidence type="ECO:0000313" key="8">
    <source>
        <dbReference type="EMBL" id="TKA81463.1"/>
    </source>
</evidence>
<evidence type="ECO:0000256" key="2">
    <source>
        <dbReference type="ARBA" id="ARBA00023155"/>
    </source>
</evidence>
<keyword evidence="2 4" id="KW-0371">Homeobox</keyword>